<sequence>MKRSTFILGLSALVGAPIWLFPDARLTLGSNAFFGLVALCIAGGLVGLATWFQDRE</sequence>
<name>A0ACC7MDI1_9BURK</name>
<proteinExistence type="predicted"/>
<reference evidence="1" key="1">
    <citation type="submission" date="2024-11" db="EMBL/GenBank/DDBJ databases">
        <title>Description of Massilia orientalis sp. nov., isolated from rhizosphere soil of Ageratina adenophora.</title>
        <authorList>
            <person name="Wang Y."/>
        </authorList>
    </citation>
    <scope>NUCLEOTIDE SEQUENCE</scope>
    <source>
        <strain evidence="1">YIM B02787</strain>
    </source>
</reference>
<organism evidence="1 2">
    <name type="scientific">Massilia orientalis</name>
    <dbReference type="NCBI Taxonomy" id="3050128"/>
    <lineage>
        <taxon>Bacteria</taxon>
        <taxon>Pseudomonadati</taxon>
        <taxon>Pseudomonadota</taxon>
        <taxon>Betaproteobacteria</taxon>
        <taxon>Burkholderiales</taxon>
        <taxon>Oxalobacteraceae</taxon>
        <taxon>Telluria group</taxon>
        <taxon>Massilia</taxon>
    </lineage>
</organism>
<evidence type="ECO:0000313" key="2">
    <source>
        <dbReference type="Proteomes" id="UP001168096"/>
    </source>
</evidence>
<comment type="caution">
    <text evidence="1">The sequence shown here is derived from an EMBL/GenBank/DDBJ whole genome shotgun (WGS) entry which is preliminary data.</text>
</comment>
<protein>
    <submittedName>
        <fullName evidence="1">Uncharacterized protein</fullName>
    </submittedName>
</protein>
<dbReference type="Proteomes" id="UP001168096">
    <property type="component" value="Unassembled WGS sequence"/>
</dbReference>
<accession>A0ACC7MDI1</accession>
<evidence type="ECO:0000313" key="1">
    <source>
        <dbReference type="EMBL" id="MFJ1470183.1"/>
    </source>
</evidence>
<keyword evidence="2" id="KW-1185">Reference proteome</keyword>
<dbReference type="EMBL" id="JASNRB020000013">
    <property type="protein sequence ID" value="MFJ1470183.1"/>
    <property type="molecule type" value="Genomic_DNA"/>
</dbReference>
<gene>
    <name evidence="1" type="ORF">QPK29_020925</name>
</gene>